<dbReference type="AlphaFoldDB" id="A0A934NI80"/>
<dbReference type="Gene3D" id="3.40.390.10">
    <property type="entry name" value="Collagenase (Catalytic Domain)"/>
    <property type="match status" value="1"/>
</dbReference>
<evidence type="ECO:0000256" key="1">
    <source>
        <dbReference type="SAM" id="SignalP"/>
    </source>
</evidence>
<proteinExistence type="predicted"/>
<accession>A0A934NI80</accession>
<comment type="caution">
    <text evidence="2">The sequence shown here is derived from an EMBL/GenBank/DDBJ whole genome shotgun (WGS) entry which is preliminary data.</text>
</comment>
<evidence type="ECO:0008006" key="4">
    <source>
        <dbReference type="Google" id="ProtNLM"/>
    </source>
</evidence>
<keyword evidence="1" id="KW-0732">Signal</keyword>
<protein>
    <recommendedName>
        <fullName evidence="4">ImmA/IrrE family metallo-endopeptidase</fullName>
    </recommendedName>
</protein>
<name>A0A934NI80_9FLAO</name>
<feature type="signal peptide" evidence="1">
    <location>
        <begin position="1"/>
        <end position="20"/>
    </location>
</feature>
<keyword evidence="3" id="KW-1185">Reference proteome</keyword>
<feature type="chain" id="PRO_5037779944" description="ImmA/IrrE family metallo-endopeptidase" evidence="1">
    <location>
        <begin position="21"/>
        <end position="327"/>
    </location>
</feature>
<dbReference type="EMBL" id="JAEHJZ010000019">
    <property type="protein sequence ID" value="MBJ7880753.1"/>
    <property type="molecule type" value="Genomic_DNA"/>
</dbReference>
<dbReference type="Proteomes" id="UP000662373">
    <property type="component" value="Unassembled WGS sequence"/>
</dbReference>
<reference evidence="2 3" key="1">
    <citation type="submission" date="2020-09" db="EMBL/GenBank/DDBJ databases">
        <title>Draft genome of Gelidibacter salicanalis PAMC21136.</title>
        <authorList>
            <person name="Park H."/>
        </authorList>
    </citation>
    <scope>NUCLEOTIDE SEQUENCE [LARGE SCALE GENOMIC DNA]</scope>
    <source>
        <strain evidence="2 3">PAMC21136</strain>
    </source>
</reference>
<sequence length="327" mass="37521">MKKNLFIIPFLFLSLLIVNAQEMTNEETQPVKWSLVDSINLEEINSDLKPGLLTMDMGVYFPSNFDPAFKKVTIQQIINSIKAAKEIYASTNVQINLLWIKTGKLDPKYFSIQANKIPEVPETEYVNMYQNMYRHPAVLGEAAKTAFKSIVEPHPDNNRTLYLVVLQDVFMPFLTVSEGRNWTSKSVRTGGLSFPSYSYVAEMPYTLRGVITISNLSKSERARRTVAHEIGHKVINVSHEYRDINPENEVFAEGGLMVYGNGEEIPSGVSGRWHLERLLLSPFLYRVNKEGEKEWNPDYIEGGHYYDPLYEDKVIYFEGKSKISKDW</sequence>
<organism evidence="2 3">
    <name type="scientific">Gelidibacter salicanalis</name>
    <dbReference type="NCBI Taxonomy" id="291193"/>
    <lineage>
        <taxon>Bacteria</taxon>
        <taxon>Pseudomonadati</taxon>
        <taxon>Bacteroidota</taxon>
        <taxon>Flavobacteriia</taxon>
        <taxon>Flavobacteriales</taxon>
        <taxon>Flavobacteriaceae</taxon>
        <taxon>Gelidibacter</taxon>
    </lineage>
</organism>
<gene>
    <name evidence="2" type="ORF">JEM65_08850</name>
</gene>
<dbReference type="InterPro" id="IPR024079">
    <property type="entry name" value="MetalloPept_cat_dom_sf"/>
</dbReference>
<dbReference type="RefSeq" id="WP_199598640.1">
    <property type="nucleotide sequence ID" value="NZ_JAEHJZ010000019.1"/>
</dbReference>
<evidence type="ECO:0000313" key="2">
    <source>
        <dbReference type="EMBL" id="MBJ7880753.1"/>
    </source>
</evidence>
<dbReference type="GO" id="GO:0008237">
    <property type="term" value="F:metallopeptidase activity"/>
    <property type="evidence" value="ECO:0007669"/>
    <property type="project" value="InterPro"/>
</dbReference>
<evidence type="ECO:0000313" key="3">
    <source>
        <dbReference type="Proteomes" id="UP000662373"/>
    </source>
</evidence>